<feature type="domain" description="ParB-like N-terminal" evidence="3">
    <location>
        <begin position="27"/>
        <end position="129"/>
    </location>
</feature>
<dbReference type="CDD" id="cd16387">
    <property type="entry name" value="ParB_N_Srx"/>
    <property type="match status" value="1"/>
</dbReference>
<keyword evidence="1" id="KW-0159">Chromosome partition</keyword>
<evidence type="ECO:0000259" key="3">
    <source>
        <dbReference type="SMART" id="SM00470"/>
    </source>
</evidence>
<dbReference type="SUPFAM" id="SSF109709">
    <property type="entry name" value="KorB DNA-binding domain-like"/>
    <property type="match status" value="1"/>
</dbReference>
<reference evidence="4 5" key="1">
    <citation type="submission" date="2020-04" db="EMBL/GenBank/DDBJ databases">
        <authorList>
            <person name="De Canck E."/>
        </authorList>
    </citation>
    <scope>NUCLEOTIDE SEQUENCE [LARGE SCALE GENOMIC DNA]</scope>
    <source>
        <strain evidence="4 5">LMG 28688</strain>
    </source>
</reference>
<dbReference type="InterPro" id="IPR036086">
    <property type="entry name" value="ParB/Sulfiredoxin_sf"/>
</dbReference>
<proteinExistence type="predicted"/>
<accession>A0A6J5FJG2</accession>
<dbReference type="SMART" id="SM00470">
    <property type="entry name" value="ParB"/>
    <property type="match status" value="1"/>
</dbReference>
<dbReference type="Gene3D" id="1.10.10.2830">
    <property type="match status" value="1"/>
</dbReference>
<dbReference type="InterPro" id="IPR041468">
    <property type="entry name" value="HTH_ParB/Spo0J"/>
</dbReference>
<dbReference type="Proteomes" id="UP000494119">
    <property type="component" value="Unassembled WGS sequence"/>
</dbReference>
<dbReference type="Pfam" id="PF17762">
    <property type="entry name" value="HTH_ParB"/>
    <property type="match status" value="1"/>
</dbReference>
<dbReference type="InterPro" id="IPR003115">
    <property type="entry name" value="ParB_N"/>
</dbReference>
<gene>
    <name evidence="4" type="ORF">LMG28688_00785</name>
</gene>
<dbReference type="EMBL" id="CADIKL010000003">
    <property type="protein sequence ID" value="CAB3779268.1"/>
    <property type="molecule type" value="Genomic_DNA"/>
</dbReference>
<keyword evidence="5" id="KW-1185">Reference proteome</keyword>
<dbReference type="GO" id="GO:0007059">
    <property type="term" value="P:chromosome segregation"/>
    <property type="evidence" value="ECO:0007669"/>
    <property type="project" value="UniProtKB-KW"/>
</dbReference>
<dbReference type="InterPro" id="IPR050336">
    <property type="entry name" value="Chromosome_partition/occlusion"/>
</dbReference>
<dbReference type="PANTHER" id="PTHR33375">
    <property type="entry name" value="CHROMOSOME-PARTITIONING PROTEIN PARB-RELATED"/>
    <property type="match status" value="1"/>
</dbReference>
<evidence type="ECO:0000256" key="1">
    <source>
        <dbReference type="ARBA" id="ARBA00022829"/>
    </source>
</evidence>
<dbReference type="GO" id="GO:0005694">
    <property type="term" value="C:chromosome"/>
    <property type="evidence" value="ECO:0007669"/>
    <property type="project" value="TreeGrafter"/>
</dbReference>
<evidence type="ECO:0000313" key="4">
    <source>
        <dbReference type="EMBL" id="CAB3779268.1"/>
    </source>
</evidence>
<name>A0A6J5FJG2_9BURK</name>
<dbReference type="Gene3D" id="3.90.1530.10">
    <property type="entry name" value="Conserved hypothetical protein from pyrococcus furiosus pfu- 392566-001, ParB domain"/>
    <property type="match status" value="1"/>
</dbReference>
<dbReference type="SUPFAM" id="SSF110849">
    <property type="entry name" value="ParB/Sulfiredoxin"/>
    <property type="match status" value="1"/>
</dbReference>
<dbReference type="AlphaFoldDB" id="A0A6J5FJG2"/>
<evidence type="ECO:0000256" key="2">
    <source>
        <dbReference type="SAM" id="MobiDB-lite"/>
    </source>
</evidence>
<organism evidence="4 5">
    <name type="scientific">Paraburkholderia caffeinitolerans</name>
    <dbReference type="NCBI Taxonomy" id="1723730"/>
    <lineage>
        <taxon>Bacteria</taxon>
        <taxon>Pseudomonadati</taxon>
        <taxon>Pseudomonadota</taxon>
        <taxon>Betaproteobacteria</taxon>
        <taxon>Burkholderiales</taxon>
        <taxon>Burkholderiaceae</taxon>
        <taxon>Paraburkholderia</taxon>
    </lineage>
</organism>
<dbReference type="RefSeq" id="WP_175194234.1">
    <property type="nucleotide sequence ID" value="NZ_CADIKL010000003.1"/>
</dbReference>
<feature type="region of interest" description="Disordered" evidence="2">
    <location>
        <begin position="222"/>
        <end position="250"/>
    </location>
</feature>
<evidence type="ECO:0000313" key="5">
    <source>
        <dbReference type="Proteomes" id="UP000494119"/>
    </source>
</evidence>
<dbReference type="PANTHER" id="PTHR33375:SF1">
    <property type="entry name" value="CHROMOSOME-PARTITIONING PROTEIN PARB-RELATED"/>
    <property type="match status" value="1"/>
</dbReference>
<sequence>MEQLQEIVPGNVKEVMRAHKTGVADVYMVKLEALRKRPGFNAAREVDPDYPLAVRELADSMKANGFFRHKPIKVAAASDGLLYIDDGHTRFDAANLANSEGAGIESVPVINEMRGTTEEDRIFGLILDNNGRKLTPLGEAMVIKQLLGRGIGEKEIARRLGYSITKIMNALTLVAAPAAIRDMVAAGEVSATTAVKTIKAEGANATGALEAAKTAAKAAGKEKVTSKHLKPSTAPAKTLTASSGTGEGIDARHPDTIRLEAFTANSWYVGEYGGTFIVANNAGDDVAKGSTMREAIDNAIAAHQASGG</sequence>
<protein>
    <recommendedName>
        <fullName evidence="3">ParB-like N-terminal domain-containing protein</fullName>
    </recommendedName>
</protein>